<gene>
    <name evidence="2" type="primary">ycsF</name>
    <name evidence="1" type="synonym">pxpA</name>
    <name evidence="2" type="ORF">J27TS8_09750</name>
</gene>
<dbReference type="GO" id="GO:0005975">
    <property type="term" value="P:carbohydrate metabolic process"/>
    <property type="evidence" value="ECO:0007669"/>
    <property type="project" value="InterPro"/>
</dbReference>
<keyword evidence="3" id="KW-1185">Reference proteome</keyword>
<dbReference type="GO" id="GO:0005524">
    <property type="term" value="F:ATP binding"/>
    <property type="evidence" value="ECO:0007669"/>
    <property type="project" value="UniProtKB-UniRule"/>
</dbReference>
<accession>A0A920BT73</accession>
<dbReference type="InterPro" id="IPR005501">
    <property type="entry name" value="LamB/YcsF/PxpA-like"/>
</dbReference>
<dbReference type="NCBIfam" id="NF003816">
    <property type="entry name" value="PRK05406.1-5"/>
    <property type="match status" value="1"/>
</dbReference>
<dbReference type="NCBIfam" id="NF003814">
    <property type="entry name" value="PRK05406.1-3"/>
    <property type="match status" value="1"/>
</dbReference>
<comment type="subunit">
    <text evidence="1">Forms a complex composed of PxpA, PxpB and PxpC.</text>
</comment>
<evidence type="ECO:0000313" key="2">
    <source>
        <dbReference type="EMBL" id="GIN60982.1"/>
    </source>
</evidence>
<dbReference type="AlphaFoldDB" id="A0A920BT73"/>
<dbReference type="GO" id="GO:0017168">
    <property type="term" value="F:5-oxoprolinase (ATP-hydrolyzing) activity"/>
    <property type="evidence" value="ECO:0007669"/>
    <property type="project" value="UniProtKB-UniRule"/>
</dbReference>
<sequence>MYTIDLNCDIGEGYGHYKLGNDAEIMNYVTSVNIACGFHGGDPRIMRETVLLAINKNIAIGAHPGLPDLNGFGRREININPEEAYDLVIYQIGALQGFITAEGGVMQHVKPHGALYNMAAKNKQLAEAIAKAIYKVNNELILFGLAGSALIEAGKKFGLQTAAEAFSDRTYMCDGSLASRYEVNSVLSDKKAAAKQAIRIVKEGKIKSNEGLDIDIKADTICLHGDGENALAIAREISVSLVENGITIRNFLQNRK</sequence>
<evidence type="ECO:0000256" key="1">
    <source>
        <dbReference type="HAMAP-Rule" id="MF_00691"/>
    </source>
</evidence>
<dbReference type="RefSeq" id="WP_095306311.1">
    <property type="nucleotide sequence ID" value="NZ_BORC01000001.1"/>
</dbReference>
<comment type="function">
    <text evidence="1">Catalyzes the cleavage of 5-oxoproline to form L-glutamate coupled to the hydrolysis of ATP to ADP and inorganic phosphate.</text>
</comment>
<comment type="catalytic activity">
    <reaction evidence="1">
        <text>5-oxo-L-proline + ATP + 2 H2O = L-glutamate + ADP + phosphate + H(+)</text>
        <dbReference type="Rhea" id="RHEA:10348"/>
        <dbReference type="ChEBI" id="CHEBI:15377"/>
        <dbReference type="ChEBI" id="CHEBI:15378"/>
        <dbReference type="ChEBI" id="CHEBI:29985"/>
        <dbReference type="ChEBI" id="CHEBI:30616"/>
        <dbReference type="ChEBI" id="CHEBI:43474"/>
        <dbReference type="ChEBI" id="CHEBI:58402"/>
        <dbReference type="ChEBI" id="CHEBI:456216"/>
        <dbReference type="EC" id="3.5.2.9"/>
    </reaction>
</comment>
<name>A0A920BT73_9BACI</name>
<keyword evidence="1" id="KW-0378">Hydrolase</keyword>
<comment type="similarity">
    <text evidence="1">Belongs to the LamB/PxpA family.</text>
</comment>
<dbReference type="CDD" id="cd10787">
    <property type="entry name" value="LamB_YcsF_like"/>
    <property type="match status" value="1"/>
</dbReference>
<organism evidence="2 3">
    <name type="scientific">Robertmurraya siralis</name>
    <dbReference type="NCBI Taxonomy" id="77777"/>
    <lineage>
        <taxon>Bacteria</taxon>
        <taxon>Bacillati</taxon>
        <taxon>Bacillota</taxon>
        <taxon>Bacilli</taxon>
        <taxon>Bacillales</taxon>
        <taxon>Bacillaceae</taxon>
        <taxon>Robertmurraya</taxon>
    </lineage>
</organism>
<evidence type="ECO:0000313" key="3">
    <source>
        <dbReference type="Proteomes" id="UP000682111"/>
    </source>
</evidence>
<dbReference type="PANTHER" id="PTHR30292">
    <property type="entry name" value="UNCHARACTERIZED PROTEIN YBGL-RELATED"/>
    <property type="match status" value="1"/>
</dbReference>
<dbReference type="PANTHER" id="PTHR30292:SF0">
    <property type="entry name" value="5-OXOPROLINASE SUBUNIT A"/>
    <property type="match status" value="1"/>
</dbReference>
<keyword evidence="1" id="KW-0547">Nucleotide-binding</keyword>
<dbReference type="EMBL" id="BORC01000001">
    <property type="protein sequence ID" value="GIN60982.1"/>
    <property type="molecule type" value="Genomic_DNA"/>
</dbReference>
<dbReference type="Gene3D" id="3.20.20.370">
    <property type="entry name" value="Glycoside hydrolase/deacetylase"/>
    <property type="match status" value="1"/>
</dbReference>
<dbReference type="EC" id="3.5.2.9" evidence="1"/>
<dbReference type="Proteomes" id="UP000682111">
    <property type="component" value="Unassembled WGS sequence"/>
</dbReference>
<comment type="caution">
    <text evidence="2">The sequence shown here is derived from an EMBL/GenBank/DDBJ whole genome shotgun (WGS) entry which is preliminary data.</text>
</comment>
<dbReference type="Pfam" id="PF03746">
    <property type="entry name" value="LamB_YcsF"/>
    <property type="match status" value="1"/>
</dbReference>
<dbReference type="SUPFAM" id="SSF88713">
    <property type="entry name" value="Glycoside hydrolase/deacetylase"/>
    <property type="match status" value="1"/>
</dbReference>
<dbReference type="InterPro" id="IPR011330">
    <property type="entry name" value="Glyco_hydro/deAcase_b/a-brl"/>
</dbReference>
<protein>
    <recommendedName>
        <fullName evidence="1">5-oxoprolinase subunit A</fullName>
        <shortName evidence="1">5-OPase subunit A</shortName>
        <ecNumber evidence="1">3.5.2.9</ecNumber>
    </recommendedName>
    <alternativeName>
        <fullName evidence="1">5-oxoprolinase (ATP-hydrolyzing) subunit A</fullName>
    </alternativeName>
</protein>
<reference evidence="2" key="1">
    <citation type="submission" date="2021-03" db="EMBL/GenBank/DDBJ databases">
        <title>Antimicrobial resistance genes in bacteria isolated from Japanese honey, and their potential for conferring macrolide and lincosamide resistance in the American foulbrood pathogen Paenibacillus larvae.</title>
        <authorList>
            <person name="Okamoto M."/>
            <person name="Kumagai M."/>
            <person name="Kanamori H."/>
            <person name="Takamatsu D."/>
        </authorList>
    </citation>
    <scope>NUCLEOTIDE SEQUENCE</scope>
    <source>
        <strain evidence="2">J27TS8</strain>
    </source>
</reference>
<dbReference type="OrthoDB" id="9773478at2"/>
<keyword evidence="1" id="KW-0067">ATP-binding</keyword>
<proteinExistence type="inferred from homology"/>
<dbReference type="HAMAP" id="MF_00691">
    <property type="entry name" value="PxpA"/>
    <property type="match status" value="1"/>
</dbReference>